<keyword evidence="2" id="KW-0418">Kinase</keyword>
<dbReference type="GO" id="GO:0016301">
    <property type="term" value="F:kinase activity"/>
    <property type="evidence" value="ECO:0007669"/>
    <property type="project" value="UniProtKB-KW"/>
</dbReference>
<name>A0A2T4DQJ8_9BACT</name>
<gene>
    <name evidence="2" type="ORF">C9994_08935</name>
</gene>
<keyword evidence="2" id="KW-0808">Transferase</keyword>
<evidence type="ECO:0000313" key="3">
    <source>
        <dbReference type="Proteomes" id="UP000240608"/>
    </source>
</evidence>
<proteinExistence type="predicted"/>
<accession>A0A2T4DQJ8</accession>
<dbReference type="Proteomes" id="UP000240608">
    <property type="component" value="Unassembled WGS sequence"/>
</dbReference>
<protein>
    <submittedName>
        <fullName evidence="2">Phosphatidylinositol kinase</fullName>
    </submittedName>
</protein>
<dbReference type="InterPro" id="IPR017508">
    <property type="entry name" value="HipA_N1"/>
</dbReference>
<organism evidence="2 3">
    <name type="scientific">Marivirga lumbricoides</name>
    <dbReference type="NCBI Taxonomy" id="1046115"/>
    <lineage>
        <taxon>Bacteria</taxon>
        <taxon>Pseudomonadati</taxon>
        <taxon>Bacteroidota</taxon>
        <taxon>Cytophagia</taxon>
        <taxon>Cytophagales</taxon>
        <taxon>Marivirgaceae</taxon>
        <taxon>Marivirga</taxon>
    </lineage>
</organism>
<dbReference type="NCBIfam" id="TIGR03071">
    <property type="entry name" value="couple_hipA"/>
    <property type="match status" value="1"/>
</dbReference>
<reference evidence="2 3" key="1">
    <citation type="submission" date="2018-03" db="EMBL/GenBank/DDBJ databases">
        <title>Cross-interface Injection: A General Nanoliter Liquid Handling Method Applied to Single Cells Genome Amplification Automated Nanoliter Liquid Handling Applied to Single Cell Multiple Displacement Amplification.</title>
        <authorList>
            <person name="Yun J."/>
            <person name="Xu P."/>
            <person name="Xu J."/>
            <person name="Dai X."/>
            <person name="Wang Y."/>
            <person name="Zheng X."/>
            <person name="Cao C."/>
            <person name="Yi Q."/>
            <person name="Zhu Y."/>
            <person name="Wang L."/>
            <person name="Dong Z."/>
            <person name="Huang Y."/>
            <person name="Huang L."/>
            <person name="Du W."/>
        </authorList>
    </citation>
    <scope>NUCLEOTIDE SEQUENCE [LARGE SCALE GENOMIC DNA]</scope>
    <source>
        <strain evidence="2 3">Z-D1-2</strain>
    </source>
</reference>
<evidence type="ECO:0000259" key="1">
    <source>
        <dbReference type="Pfam" id="PF13657"/>
    </source>
</evidence>
<evidence type="ECO:0000313" key="2">
    <source>
        <dbReference type="EMBL" id="PTB96067.1"/>
    </source>
</evidence>
<dbReference type="AlphaFoldDB" id="A0A2T4DQJ8"/>
<comment type="caution">
    <text evidence="2">The sequence shown here is derived from an EMBL/GenBank/DDBJ whole genome shotgun (WGS) entry which is preliminary data.</text>
</comment>
<dbReference type="Pfam" id="PF13657">
    <property type="entry name" value="Couple_hipA"/>
    <property type="match status" value="1"/>
</dbReference>
<feature type="domain" description="HipA N-terminal subdomain 1" evidence="1">
    <location>
        <begin position="6"/>
        <end position="104"/>
    </location>
</feature>
<dbReference type="EMBL" id="PYVU01000068">
    <property type="protein sequence ID" value="PTB96067.1"/>
    <property type="molecule type" value="Genomic_DNA"/>
</dbReference>
<sequence>MSRKAAIYNNTLLAGYLEKTKEGEYLFQYENTYLEDAQTSAISLTLPKSKEIYRSKVLFPFFYGLLSEGVNKLTQCRLLKIDEEDHFGLLIKTANSDTIGAITVKELSS</sequence>